<proteinExistence type="predicted"/>
<gene>
    <name evidence="2" type="ORF">SMRZ_LOCUS5013</name>
</gene>
<protein>
    <submittedName>
        <fullName evidence="2">Uncharacterized protein</fullName>
    </submittedName>
</protein>
<dbReference type="Proteomes" id="UP000277204">
    <property type="component" value="Unassembled WGS sequence"/>
</dbReference>
<accession>A0A183LMI8</accession>
<organism evidence="2 3">
    <name type="scientific">Schistosoma margrebowiei</name>
    <dbReference type="NCBI Taxonomy" id="48269"/>
    <lineage>
        <taxon>Eukaryota</taxon>
        <taxon>Metazoa</taxon>
        <taxon>Spiralia</taxon>
        <taxon>Lophotrochozoa</taxon>
        <taxon>Platyhelminthes</taxon>
        <taxon>Trematoda</taxon>
        <taxon>Digenea</taxon>
        <taxon>Strigeidida</taxon>
        <taxon>Schistosomatoidea</taxon>
        <taxon>Schistosomatidae</taxon>
        <taxon>Schistosoma</taxon>
    </lineage>
</organism>
<reference evidence="2 3" key="1">
    <citation type="submission" date="2018-11" db="EMBL/GenBank/DDBJ databases">
        <authorList>
            <consortium name="Pathogen Informatics"/>
        </authorList>
    </citation>
    <scope>NUCLEOTIDE SEQUENCE [LARGE SCALE GENOMIC DNA]</scope>
    <source>
        <strain evidence="2 3">Zambia</strain>
    </source>
</reference>
<feature type="region of interest" description="Disordered" evidence="1">
    <location>
        <begin position="63"/>
        <end position="115"/>
    </location>
</feature>
<keyword evidence="3" id="KW-1185">Reference proteome</keyword>
<evidence type="ECO:0000313" key="2">
    <source>
        <dbReference type="EMBL" id="VDO64151.1"/>
    </source>
</evidence>
<sequence length="147" mass="15787">MTKEEIQAAQLLSNAPLKERISVPSVLQFNNLLNSPNITVNANNSSANKSPLLLLSSSSSTSFTTSVATDSTNEHKNSSKKSSHHSSSSSPSSQISVTIINNGSNSSKHSHSEIQERKYLRLPNAFSVSSHTSNTIVSGMCIIYNTH</sequence>
<evidence type="ECO:0000313" key="3">
    <source>
        <dbReference type="Proteomes" id="UP000277204"/>
    </source>
</evidence>
<dbReference type="EMBL" id="UZAI01001661">
    <property type="protein sequence ID" value="VDO64151.1"/>
    <property type="molecule type" value="Genomic_DNA"/>
</dbReference>
<dbReference type="AlphaFoldDB" id="A0A183LMI8"/>
<name>A0A183LMI8_9TREM</name>
<evidence type="ECO:0000256" key="1">
    <source>
        <dbReference type="SAM" id="MobiDB-lite"/>
    </source>
</evidence>